<dbReference type="EnsemblPlants" id="OMERI07G09180.1">
    <property type="protein sequence ID" value="OMERI07G09180.1"/>
    <property type="gene ID" value="OMERI07G09180"/>
</dbReference>
<dbReference type="PROSITE" id="PS50033">
    <property type="entry name" value="UBX"/>
    <property type="match status" value="1"/>
</dbReference>
<evidence type="ECO:0000259" key="2">
    <source>
        <dbReference type="PROSITE" id="PS50033"/>
    </source>
</evidence>
<feature type="region of interest" description="Disordered" evidence="1">
    <location>
        <begin position="1"/>
        <end position="122"/>
    </location>
</feature>
<feature type="domain" description="UBX" evidence="2">
    <location>
        <begin position="267"/>
        <end position="347"/>
    </location>
</feature>
<name>A0A0E0EAC5_9ORYZ</name>
<proteinExistence type="predicted"/>
<dbReference type="HOGENOM" id="CLU_021255_1_0_1"/>
<evidence type="ECO:0000313" key="4">
    <source>
        <dbReference type="Proteomes" id="UP000008021"/>
    </source>
</evidence>
<reference evidence="3" key="1">
    <citation type="submission" date="2015-04" db="UniProtKB">
        <authorList>
            <consortium name="EnsemblPlants"/>
        </authorList>
    </citation>
    <scope>IDENTIFICATION</scope>
</reference>
<feature type="compositionally biased region" description="Basic residues" evidence="1">
    <location>
        <begin position="59"/>
        <end position="71"/>
    </location>
</feature>
<dbReference type="CDD" id="cd02958">
    <property type="entry name" value="UAS"/>
    <property type="match status" value="1"/>
</dbReference>
<dbReference type="InterPro" id="IPR029071">
    <property type="entry name" value="Ubiquitin-like_domsf"/>
</dbReference>
<organism evidence="3">
    <name type="scientific">Oryza meridionalis</name>
    <dbReference type="NCBI Taxonomy" id="40149"/>
    <lineage>
        <taxon>Eukaryota</taxon>
        <taxon>Viridiplantae</taxon>
        <taxon>Streptophyta</taxon>
        <taxon>Embryophyta</taxon>
        <taxon>Tracheophyta</taxon>
        <taxon>Spermatophyta</taxon>
        <taxon>Magnoliopsida</taxon>
        <taxon>Liliopsida</taxon>
        <taxon>Poales</taxon>
        <taxon>Poaceae</taxon>
        <taxon>BOP clade</taxon>
        <taxon>Oryzoideae</taxon>
        <taxon>Oryzeae</taxon>
        <taxon>Oryzinae</taxon>
        <taxon>Oryza</taxon>
    </lineage>
</organism>
<dbReference type="InterPro" id="IPR036249">
    <property type="entry name" value="Thioredoxin-like_sf"/>
</dbReference>
<evidence type="ECO:0000313" key="3">
    <source>
        <dbReference type="EnsemblPlants" id="OMERI07G09180.1"/>
    </source>
</evidence>
<feature type="compositionally biased region" description="Polar residues" evidence="1">
    <location>
        <begin position="33"/>
        <end position="42"/>
    </location>
</feature>
<dbReference type="STRING" id="40149.A0A0E0EAC5"/>
<dbReference type="Proteomes" id="UP000008021">
    <property type="component" value="Chromosome 7"/>
</dbReference>
<reference evidence="3" key="2">
    <citation type="submission" date="2018-05" db="EMBL/GenBank/DDBJ databases">
        <title>OmerRS3 (Oryza meridionalis Reference Sequence Version 3).</title>
        <authorList>
            <person name="Zhang J."/>
            <person name="Kudrna D."/>
            <person name="Lee S."/>
            <person name="Talag J."/>
            <person name="Welchert J."/>
            <person name="Wing R.A."/>
        </authorList>
    </citation>
    <scope>NUCLEOTIDE SEQUENCE [LARGE SCALE GENOMIC DNA]</scope>
    <source>
        <strain evidence="3">cv. OR44</strain>
    </source>
</reference>
<dbReference type="AlphaFoldDB" id="A0A0E0EAC5"/>
<dbReference type="GO" id="GO:0043161">
    <property type="term" value="P:proteasome-mediated ubiquitin-dependent protein catabolic process"/>
    <property type="evidence" value="ECO:0007669"/>
    <property type="project" value="TreeGrafter"/>
</dbReference>
<feature type="compositionally biased region" description="Basic and acidic residues" evidence="1">
    <location>
        <begin position="43"/>
        <end position="58"/>
    </location>
</feature>
<protein>
    <recommendedName>
        <fullName evidence="2">UBX domain-containing protein</fullName>
    </recommendedName>
</protein>
<dbReference type="PANTHER" id="PTHR23322">
    <property type="entry name" value="FAS-ASSOCIATED PROTEIN"/>
    <property type="match status" value="1"/>
</dbReference>
<dbReference type="InterPro" id="IPR050730">
    <property type="entry name" value="UBX_domain-protein"/>
</dbReference>
<dbReference type="Gene3D" id="3.40.30.10">
    <property type="entry name" value="Glutaredoxin"/>
    <property type="match status" value="2"/>
</dbReference>
<dbReference type="GO" id="GO:0005634">
    <property type="term" value="C:nucleus"/>
    <property type="evidence" value="ECO:0007669"/>
    <property type="project" value="TreeGrafter"/>
</dbReference>
<dbReference type="InterPro" id="IPR001012">
    <property type="entry name" value="UBX_dom"/>
</dbReference>
<dbReference type="SUPFAM" id="SSF52833">
    <property type="entry name" value="Thioredoxin-like"/>
    <property type="match status" value="1"/>
</dbReference>
<dbReference type="GO" id="GO:0043130">
    <property type="term" value="F:ubiquitin binding"/>
    <property type="evidence" value="ECO:0007669"/>
    <property type="project" value="TreeGrafter"/>
</dbReference>
<dbReference type="SUPFAM" id="SSF54236">
    <property type="entry name" value="Ubiquitin-like"/>
    <property type="match status" value="1"/>
</dbReference>
<evidence type="ECO:0000256" key="1">
    <source>
        <dbReference type="SAM" id="MobiDB-lite"/>
    </source>
</evidence>
<dbReference type="Gene3D" id="3.10.20.90">
    <property type="entry name" value="Phosphatidylinositol 3-kinase Catalytic Subunit, Chain A, domain 1"/>
    <property type="match status" value="1"/>
</dbReference>
<dbReference type="Gramene" id="OMERI07G09180.1">
    <property type="protein sequence ID" value="OMERI07G09180.1"/>
    <property type="gene ID" value="OMERI07G09180"/>
</dbReference>
<feature type="compositionally biased region" description="Basic and acidic residues" evidence="1">
    <location>
        <begin position="72"/>
        <end position="89"/>
    </location>
</feature>
<dbReference type="PANTHER" id="PTHR23322:SF70">
    <property type="entry name" value="UBX DOMAIN-CONTAINING PROTEIN"/>
    <property type="match status" value="1"/>
</dbReference>
<keyword evidence="4" id="KW-1185">Reference proteome</keyword>
<accession>A0A0E0EAC5</accession>
<sequence length="349" mass="38858">MENDARLLEFMEVTTTSPSPPGSSPPAVGTSTVPSISSTPESSKAEDDRRRGPRDTTARHRRRRRPRPRRQTRWESEEDAALRRQREGEASTSTSGYGGGRDDSDDEQPPPASKKRKPSTLAELYRAPRELTYRGGFHSAKVHAARLSRWLLVNVQAEYGGREFASHLLNRDVWADETVAIGGEGSKVCCYYKLDRAKLPAVLFVDPVTGQLMEKLHHITDPTDFLMAAEKFIDSKSFISTTTRANRITAPLPLPYRNHQKTPAATAAAKVCKLRVRFPDGQVVGKEFGGQCGVDALFAYCRSVIGVEQPFRMMRMPATTGAKEEVREDKDVSFEQLGLNMSTVYVLLD</sequence>